<dbReference type="RefSeq" id="WP_045084535.1">
    <property type="nucleotide sequence ID" value="NZ_JZSN01000008.1"/>
</dbReference>
<comment type="caution">
    <text evidence="2">The sequence shown here is derived from an EMBL/GenBank/DDBJ whole genome shotgun (WGS) entry which is preliminary data.</text>
</comment>
<dbReference type="EMBL" id="PYOY01000001">
    <property type="protein sequence ID" value="PSX10023.1"/>
    <property type="molecule type" value="Genomic_DNA"/>
</dbReference>
<reference evidence="4 5" key="1">
    <citation type="submission" date="2018-01" db="EMBL/GenBank/DDBJ databases">
        <title>Whole genome sequencing of Histamine producing bacteria.</title>
        <authorList>
            <person name="Butler K."/>
        </authorList>
    </citation>
    <scope>NUCLEOTIDE SEQUENCE [LARGE SCALE GENOMIC DNA]</scope>
    <source>
        <strain evidence="2 5">A2-1</strain>
        <strain evidence="3 4">A6-1</strain>
    </source>
</reference>
<gene>
    <name evidence="3" type="ORF">C0W27_02690</name>
    <name evidence="2" type="ORF">C0W41_04285</name>
</gene>
<keyword evidence="4" id="KW-1185">Reference proteome</keyword>
<accession>A0A855SHV0</accession>
<dbReference type="EMBL" id="PYOU01000002">
    <property type="protein sequence ID" value="PSX12117.1"/>
    <property type="molecule type" value="Genomic_DNA"/>
</dbReference>
<sequence>MNFEILNDENALILETLISGVRKHNESTLGYEKKQSLSVIYRDEDNNLIGGISGFTIYKHFLINVLWVDEKERNKGIARKLMEHSEIEAKMRGCIAAQVDTLSIQAPNFYQKMGFEIKGKIPGYTESHDRYFLMKKY</sequence>
<organism evidence="2 5">
    <name type="scientific">Photobacterium angustum</name>
    <dbReference type="NCBI Taxonomy" id="661"/>
    <lineage>
        <taxon>Bacteria</taxon>
        <taxon>Pseudomonadati</taxon>
        <taxon>Pseudomonadota</taxon>
        <taxon>Gammaproteobacteria</taxon>
        <taxon>Vibrionales</taxon>
        <taxon>Vibrionaceae</taxon>
        <taxon>Photobacterium</taxon>
    </lineage>
</organism>
<feature type="domain" description="N-acetyltransferase" evidence="1">
    <location>
        <begin position="1"/>
        <end position="137"/>
    </location>
</feature>
<dbReference type="InterPro" id="IPR016181">
    <property type="entry name" value="Acyl_CoA_acyltransferase"/>
</dbReference>
<dbReference type="Proteomes" id="UP000240989">
    <property type="component" value="Unassembled WGS sequence"/>
</dbReference>
<evidence type="ECO:0000313" key="2">
    <source>
        <dbReference type="EMBL" id="PSX10023.1"/>
    </source>
</evidence>
<evidence type="ECO:0000313" key="3">
    <source>
        <dbReference type="EMBL" id="PSX12117.1"/>
    </source>
</evidence>
<evidence type="ECO:0000313" key="4">
    <source>
        <dbReference type="Proteomes" id="UP000240989"/>
    </source>
</evidence>
<protein>
    <submittedName>
        <fullName evidence="2">N-acetyltransferase</fullName>
    </submittedName>
</protein>
<dbReference type="AlphaFoldDB" id="A0A855SHV0"/>
<dbReference type="PROSITE" id="PS51186">
    <property type="entry name" value="GNAT"/>
    <property type="match status" value="1"/>
</dbReference>
<name>A0A855SHV0_PHOAN</name>
<evidence type="ECO:0000259" key="1">
    <source>
        <dbReference type="PROSITE" id="PS51186"/>
    </source>
</evidence>
<dbReference type="GO" id="GO:0016747">
    <property type="term" value="F:acyltransferase activity, transferring groups other than amino-acyl groups"/>
    <property type="evidence" value="ECO:0007669"/>
    <property type="project" value="InterPro"/>
</dbReference>
<dbReference type="Proteomes" id="UP000241440">
    <property type="component" value="Unassembled WGS sequence"/>
</dbReference>
<dbReference type="InterPro" id="IPR000182">
    <property type="entry name" value="GNAT_dom"/>
</dbReference>
<proteinExistence type="predicted"/>
<keyword evidence="2" id="KW-0808">Transferase</keyword>
<dbReference type="SUPFAM" id="SSF55729">
    <property type="entry name" value="Acyl-CoA N-acyltransferases (Nat)"/>
    <property type="match status" value="1"/>
</dbReference>
<dbReference type="GeneID" id="61227692"/>
<dbReference type="CDD" id="cd04301">
    <property type="entry name" value="NAT_SF"/>
    <property type="match status" value="1"/>
</dbReference>
<evidence type="ECO:0000313" key="5">
    <source>
        <dbReference type="Proteomes" id="UP000241440"/>
    </source>
</evidence>
<dbReference type="Pfam" id="PF00583">
    <property type="entry name" value="Acetyltransf_1"/>
    <property type="match status" value="1"/>
</dbReference>
<dbReference type="Gene3D" id="3.40.630.30">
    <property type="match status" value="1"/>
</dbReference>